<dbReference type="Proteomes" id="UP000509761">
    <property type="component" value="Chromosome"/>
</dbReference>
<keyword evidence="3" id="KW-1003">Cell membrane</keyword>
<dbReference type="InterPro" id="IPR004147">
    <property type="entry name" value="ABC1_dom"/>
</dbReference>
<name>A0A653WUR9_9GAMM</name>
<evidence type="ECO:0000256" key="11">
    <source>
        <dbReference type="ARBA" id="ARBA00022989"/>
    </source>
</evidence>
<dbReference type="PANTHER" id="PTHR10566:SF113">
    <property type="entry name" value="PROTEIN ACTIVITY OF BC1 COMPLEX KINASE 7, CHLOROPLASTIC"/>
    <property type="match status" value="1"/>
</dbReference>
<evidence type="ECO:0000256" key="7">
    <source>
        <dbReference type="ARBA" id="ARBA00022692"/>
    </source>
</evidence>
<evidence type="ECO:0000256" key="9">
    <source>
        <dbReference type="ARBA" id="ARBA00022777"/>
    </source>
</evidence>
<dbReference type="SUPFAM" id="SSF56112">
    <property type="entry name" value="Protein kinase-like (PK-like)"/>
    <property type="match status" value="1"/>
</dbReference>
<accession>A0A653WUR9</accession>
<dbReference type="InterPro" id="IPR011009">
    <property type="entry name" value="Kinase-like_dom_sf"/>
</dbReference>
<dbReference type="InterPro" id="IPR050154">
    <property type="entry name" value="UbiB_kinase"/>
</dbReference>
<comment type="pathway">
    <text evidence="1">Cofactor biosynthesis; ubiquinone biosynthesis [regulation].</text>
</comment>
<dbReference type="PANTHER" id="PTHR10566">
    <property type="entry name" value="CHAPERONE-ACTIVITY OF BC1 COMPLEX CABC1 -RELATED"/>
    <property type="match status" value="1"/>
</dbReference>
<keyword evidence="14" id="KW-1185">Reference proteome</keyword>
<organism evidence="13 14">
    <name type="scientific">Vreelandella titanicae</name>
    <dbReference type="NCBI Taxonomy" id="664683"/>
    <lineage>
        <taxon>Bacteria</taxon>
        <taxon>Pseudomonadati</taxon>
        <taxon>Pseudomonadota</taxon>
        <taxon>Gammaproteobacteria</taxon>
        <taxon>Oceanospirillales</taxon>
        <taxon>Halomonadaceae</taxon>
        <taxon>Vreelandella</taxon>
    </lineage>
</organism>
<keyword evidence="11" id="KW-1133">Transmembrane helix</keyword>
<keyword evidence="10" id="KW-0067">ATP-binding</keyword>
<dbReference type="NCBIfam" id="TIGR01982">
    <property type="entry name" value="UbiB"/>
    <property type="match status" value="1"/>
</dbReference>
<dbReference type="Pfam" id="PF03109">
    <property type="entry name" value="ABC1"/>
    <property type="match status" value="1"/>
</dbReference>
<dbReference type="EMBL" id="CP054580">
    <property type="protein sequence ID" value="QKS25130.1"/>
    <property type="molecule type" value="Genomic_DNA"/>
</dbReference>
<gene>
    <name evidence="13" type="ORF">FX987_02920</name>
</gene>
<sequence>MSLRLLRISWVISRHRLDTLLPLERLPWWLRALLWFSPLRLIPVGKRSRGERLRLSLEALGPIFIKFGQMLSTRRDLLPADIADELKRLQDQVPPFPGDQAADRVEKALEMSLEEAFAEFDRVPLASASIAQVHAARLHGDEDVVVKIIRPGIDRVMRQDMALMYQVAKLFSKIPEARRLRPVEVIRDYEATLFDELDLYKEAANTSQLKRNFKDSPLLFVPTIYWPFTRRHVMVQERIRGIPVADLDTLIARGTNLKKLAERGVELFFTQVFRDNFFHADMHPGNIFVNCDNPEDPQYIAIDCGIVGSLTREDQDYLARNLLAFFHQDYYEVAALHIESGWVGENTRANEFAAAIRTVCEPILEKPLKDISFGQVLLGLFQTARRFNMEVQPQLVLLQKTLLNIEGLGRQLYPDLDLWSTAKPYLEQWMKERAGVSGLWESLKRQAPELSHQLPELPVLAHQALSRMEHEHRQRHQQVESINDMRVQMARQGKRLYRLRLGLILLALALAWQPLSGWIALQEWPILAAAAIGLLLLVWQ</sequence>
<dbReference type="GO" id="GO:0016301">
    <property type="term" value="F:kinase activity"/>
    <property type="evidence" value="ECO:0007669"/>
    <property type="project" value="UniProtKB-KW"/>
</dbReference>
<dbReference type="CDD" id="cd13972">
    <property type="entry name" value="UbiB"/>
    <property type="match status" value="1"/>
</dbReference>
<evidence type="ECO:0000256" key="12">
    <source>
        <dbReference type="ARBA" id="ARBA00023136"/>
    </source>
</evidence>
<dbReference type="RefSeq" id="WP_022522101.1">
    <property type="nucleotide sequence ID" value="NZ_CP054580.1"/>
</dbReference>
<keyword evidence="5 13" id="KW-0808">Transferase</keyword>
<keyword evidence="6" id="KW-0831">Ubiquinone biosynthesis</keyword>
<dbReference type="InterPro" id="IPR045308">
    <property type="entry name" value="UbiB_bact"/>
</dbReference>
<keyword evidence="12" id="KW-0472">Membrane</keyword>
<dbReference type="AlphaFoldDB" id="A0A653WUR9"/>
<evidence type="ECO:0000256" key="8">
    <source>
        <dbReference type="ARBA" id="ARBA00022741"/>
    </source>
</evidence>
<keyword evidence="8" id="KW-0547">Nucleotide-binding</keyword>
<reference evidence="13 14" key="1">
    <citation type="submission" date="2019-12" db="EMBL/GenBank/DDBJ databases">
        <title>Genome sequencing and assembly of endphytes of Porphyra tenera.</title>
        <authorList>
            <person name="Park J.M."/>
            <person name="Shin R."/>
            <person name="Jo S.H."/>
        </authorList>
    </citation>
    <scope>NUCLEOTIDE SEQUENCE [LARGE SCALE GENOMIC DNA]</scope>
    <source>
        <strain evidence="13 14">GPM3</strain>
    </source>
</reference>
<dbReference type="GO" id="GO:0005524">
    <property type="term" value="F:ATP binding"/>
    <property type="evidence" value="ECO:0007669"/>
    <property type="project" value="UniProtKB-KW"/>
</dbReference>
<evidence type="ECO:0000256" key="10">
    <source>
        <dbReference type="ARBA" id="ARBA00022840"/>
    </source>
</evidence>
<evidence type="ECO:0000256" key="6">
    <source>
        <dbReference type="ARBA" id="ARBA00022688"/>
    </source>
</evidence>
<evidence type="ECO:0000313" key="14">
    <source>
        <dbReference type="Proteomes" id="UP000509761"/>
    </source>
</evidence>
<evidence type="ECO:0000256" key="4">
    <source>
        <dbReference type="ARBA" id="ARBA00022519"/>
    </source>
</evidence>
<protein>
    <submittedName>
        <fullName evidence="13">Uncharacterized protein</fullName>
    </submittedName>
</protein>
<dbReference type="NCBIfam" id="NF003404">
    <property type="entry name" value="PRK04750.1"/>
    <property type="match status" value="1"/>
</dbReference>
<keyword evidence="7" id="KW-0812">Transmembrane</keyword>
<keyword evidence="4" id="KW-0997">Cell inner membrane</keyword>
<dbReference type="InterPro" id="IPR010232">
    <property type="entry name" value="UbiB"/>
</dbReference>
<evidence type="ECO:0000256" key="1">
    <source>
        <dbReference type="ARBA" id="ARBA00005020"/>
    </source>
</evidence>
<evidence type="ECO:0000256" key="3">
    <source>
        <dbReference type="ARBA" id="ARBA00022475"/>
    </source>
</evidence>
<accession>A0A6N0YYW8</accession>
<dbReference type="GO" id="GO:0006744">
    <property type="term" value="P:ubiquinone biosynthetic process"/>
    <property type="evidence" value="ECO:0007669"/>
    <property type="project" value="UniProtKB-UniPathway"/>
</dbReference>
<evidence type="ECO:0000256" key="2">
    <source>
        <dbReference type="ARBA" id="ARBA00009670"/>
    </source>
</evidence>
<keyword evidence="9" id="KW-0418">Kinase</keyword>
<comment type="similarity">
    <text evidence="2">Belongs to the protein kinase superfamily. ADCK protein kinase family.</text>
</comment>
<evidence type="ECO:0000256" key="5">
    <source>
        <dbReference type="ARBA" id="ARBA00022679"/>
    </source>
</evidence>
<proteinExistence type="inferred from homology"/>
<evidence type="ECO:0000313" key="13">
    <source>
        <dbReference type="EMBL" id="QKS25130.1"/>
    </source>
</evidence>